<dbReference type="InterPro" id="IPR000276">
    <property type="entry name" value="GPCR_Rhodpsn"/>
</dbReference>
<feature type="transmembrane region" description="Helical" evidence="6">
    <location>
        <begin position="158"/>
        <end position="179"/>
    </location>
</feature>
<feature type="transmembrane region" description="Helical" evidence="6">
    <location>
        <begin position="46"/>
        <end position="67"/>
    </location>
</feature>
<keyword evidence="2 5" id="KW-0812">Transmembrane</keyword>
<feature type="transmembrane region" description="Helical" evidence="6">
    <location>
        <begin position="116"/>
        <end position="137"/>
    </location>
</feature>
<dbReference type="PANTHER" id="PTHR24244">
    <property type="entry name" value="NEUROPEPTIDE S RECEPTOR"/>
    <property type="match status" value="1"/>
</dbReference>
<dbReference type="PROSITE" id="PS00237">
    <property type="entry name" value="G_PROTEIN_RECEP_F1_1"/>
    <property type="match status" value="1"/>
</dbReference>
<keyword evidence="8" id="KW-1185">Reference proteome</keyword>
<evidence type="ECO:0000259" key="7">
    <source>
        <dbReference type="PROSITE" id="PS50262"/>
    </source>
</evidence>
<sequence>MPNISLGSIAWPSPSCCDNKSDNASIPTADPYQGSGYLIYQTEQLITLWVLFVLVMCGNVVVLLLAIPARQAKPRMTFFAINLAITDLLTGLVTILTDIIWRYTGEFLANEAMCRIVRYLQVVLLYASTYVLVSLSIDRYLAIVHPMKFSRTDMRSRQLVAAAWCLSLLFASPTIALYTLKLLPNGEQQCWVVWADKEIFWTSYMTTVACLVFFIPLTVICVVYFFIVRTIWRKSSNAENVLKCRPVATTGNNDGYDGVQVDILPLETYRKAKMKTIKYSLAVIFAFVLCWSPYFMFDILDNFYLLAETEERNFALLIIQNLPALNSAINPLVYCAFSDNACHCIRLGLKTSWVSPVRLRKRQHDPRCLDRRNCSTHIPRVSTSPGKQDALRHNDATEISSSDIILTFLSETSSIKQQSAHAVLPRENVCVQ</sequence>
<organism evidence="8 9">
    <name type="scientific">Petromyzon marinus</name>
    <name type="common">Sea lamprey</name>
    <dbReference type="NCBI Taxonomy" id="7757"/>
    <lineage>
        <taxon>Eukaryota</taxon>
        <taxon>Metazoa</taxon>
        <taxon>Chordata</taxon>
        <taxon>Craniata</taxon>
        <taxon>Vertebrata</taxon>
        <taxon>Cyclostomata</taxon>
        <taxon>Hyperoartia</taxon>
        <taxon>Petromyzontiformes</taxon>
        <taxon>Petromyzontidae</taxon>
        <taxon>Petromyzon</taxon>
    </lineage>
</organism>
<protein>
    <submittedName>
        <fullName evidence="9">Neuropeptide S receptor</fullName>
    </submittedName>
</protein>
<dbReference type="Gene3D" id="1.20.1070.10">
    <property type="entry name" value="Rhodopsin 7-helix transmembrane proteins"/>
    <property type="match status" value="1"/>
</dbReference>
<name>A0AAJ7TEV0_PETMA</name>
<dbReference type="GO" id="GO:0051281">
    <property type="term" value="P:positive regulation of release of sequestered calcium ion into cytosol"/>
    <property type="evidence" value="ECO:0007669"/>
    <property type="project" value="TreeGrafter"/>
</dbReference>
<feature type="transmembrane region" description="Helical" evidence="6">
    <location>
        <begin position="199"/>
        <end position="227"/>
    </location>
</feature>
<dbReference type="GO" id="GO:0005737">
    <property type="term" value="C:cytoplasm"/>
    <property type="evidence" value="ECO:0007669"/>
    <property type="project" value="TreeGrafter"/>
</dbReference>
<dbReference type="CTD" id="387129"/>
<keyword evidence="5 9" id="KW-0675">Receptor</keyword>
<keyword evidence="4 6" id="KW-0472">Membrane</keyword>
<gene>
    <name evidence="9" type="primary">NPSR1</name>
</gene>
<evidence type="ECO:0000313" key="8">
    <source>
        <dbReference type="Proteomes" id="UP001318040"/>
    </source>
</evidence>
<dbReference type="SUPFAM" id="SSF81321">
    <property type="entry name" value="Family A G protein-coupled receptor-like"/>
    <property type="match status" value="1"/>
</dbReference>
<evidence type="ECO:0000256" key="6">
    <source>
        <dbReference type="SAM" id="Phobius"/>
    </source>
</evidence>
<evidence type="ECO:0000256" key="1">
    <source>
        <dbReference type="ARBA" id="ARBA00004370"/>
    </source>
</evidence>
<reference evidence="9" key="1">
    <citation type="submission" date="2025-08" db="UniProtKB">
        <authorList>
            <consortium name="RefSeq"/>
        </authorList>
    </citation>
    <scope>IDENTIFICATION</scope>
    <source>
        <tissue evidence="9">Sperm</tissue>
    </source>
</reference>
<dbReference type="PROSITE" id="PS50262">
    <property type="entry name" value="G_PROTEIN_RECEP_F1_2"/>
    <property type="match status" value="1"/>
</dbReference>
<dbReference type="InterPro" id="IPR017452">
    <property type="entry name" value="GPCR_Rhodpsn_7TM"/>
</dbReference>
<dbReference type="InterPro" id="IPR027294">
    <property type="entry name" value="NPS_rcpt"/>
</dbReference>
<evidence type="ECO:0000256" key="5">
    <source>
        <dbReference type="RuleBase" id="RU000688"/>
    </source>
</evidence>
<feature type="transmembrane region" description="Helical" evidence="6">
    <location>
        <begin position="79"/>
        <end position="104"/>
    </location>
</feature>
<evidence type="ECO:0000256" key="4">
    <source>
        <dbReference type="ARBA" id="ARBA00023136"/>
    </source>
</evidence>
<dbReference type="PRINTS" id="PR00237">
    <property type="entry name" value="GPCRRHODOPSN"/>
</dbReference>
<dbReference type="RefSeq" id="XP_032815566.1">
    <property type="nucleotide sequence ID" value="XM_032959675.1"/>
</dbReference>
<comment type="subcellular location">
    <subcellularLocation>
        <location evidence="1">Membrane</location>
    </subcellularLocation>
</comment>
<dbReference type="AlphaFoldDB" id="A0AAJ7TEV0"/>
<dbReference type="Proteomes" id="UP001318040">
    <property type="component" value="Chromosome 2"/>
</dbReference>
<keyword evidence="5" id="KW-0807">Transducer</keyword>
<evidence type="ECO:0000313" key="9">
    <source>
        <dbReference type="RefSeq" id="XP_032815566.1"/>
    </source>
</evidence>
<dbReference type="Pfam" id="PF00001">
    <property type="entry name" value="7tm_1"/>
    <property type="match status" value="1"/>
</dbReference>
<evidence type="ECO:0000256" key="3">
    <source>
        <dbReference type="ARBA" id="ARBA00022989"/>
    </source>
</evidence>
<dbReference type="KEGG" id="pmrn:116945279"/>
<feature type="transmembrane region" description="Helical" evidence="6">
    <location>
        <begin position="279"/>
        <end position="297"/>
    </location>
</feature>
<dbReference type="PANTHER" id="PTHR24244:SF2">
    <property type="entry name" value="NEUROPEPTIDE S RECEPTOR"/>
    <property type="match status" value="1"/>
</dbReference>
<dbReference type="GO" id="GO:0008188">
    <property type="term" value="F:neuropeptide receptor activity"/>
    <property type="evidence" value="ECO:0007669"/>
    <property type="project" value="InterPro"/>
</dbReference>
<dbReference type="GO" id="GO:0005886">
    <property type="term" value="C:plasma membrane"/>
    <property type="evidence" value="ECO:0007669"/>
    <property type="project" value="TreeGrafter"/>
</dbReference>
<evidence type="ECO:0000256" key="2">
    <source>
        <dbReference type="ARBA" id="ARBA00022692"/>
    </source>
</evidence>
<feature type="domain" description="G-protein coupled receptors family 1 profile" evidence="7">
    <location>
        <begin position="58"/>
        <end position="334"/>
    </location>
</feature>
<comment type="similarity">
    <text evidence="5">Belongs to the G-protein coupled receptor 1 family.</text>
</comment>
<accession>A0AAJ7TEV0</accession>
<keyword evidence="3 6" id="KW-1133">Transmembrane helix</keyword>
<keyword evidence="5" id="KW-0297">G-protein coupled receptor</keyword>
<proteinExistence type="inferred from homology"/>